<dbReference type="SUPFAM" id="SSF53335">
    <property type="entry name" value="S-adenosyl-L-methionine-dependent methyltransferases"/>
    <property type="match status" value="1"/>
</dbReference>
<comment type="caution">
    <text evidence="1">The sequence shown here is derived from an EMBL/GenBank/DDBJ whole genome shotgun (WGS) entry which is preliminary data.</text>
</comment>
<sequence length="213" mass="23265">MKMSTTTVTLPAGEPLTIARVADVNALVDAAQEVDELPFWAELWPSSIGLAGYLVEHVRLRDVRLLELGAGLGLAGIAAARGGADVTQTDFIPQALRWAAYNAKLNGVQTTLLEADWRCFPDIGLFDVIIGSDILYEPTVHDDLLALFRRHLTAQGAIFLADPGRAHGDKFIEQMGKAGWKVDAKQITAQLDGRQTAVTVYRCRRRTPCVTRP</sequence>
<dbReference type="InterPro" id="IPR029063">
    <property type="entry name" value="SAM-dependent_MTases_sf"/>
</dbReference>
<dbReference type="GO" id="GO:0032259">
    <property type="term" value="P:methylation"/>
    <property type="evidence" value="ECO:0007669"/>
    <property type="project" value="UniProtKB-KW"/>
</dbReference>
<gene>
    <name evidence="1" type="ORF">EDD73_13415</name>
</gene>
<name>A0A4R2RD97_9FIRM</name>
<dbReference type="Gene3D" id="3.40.50.150">
    <property type="entry name" value="Vaccinia Virus protein VP39"/>
    <property type="match status" value="1"/>
</dbReference>
<dbReference type="PANTHER" id="PTHR14614:SF132">
    <property type="entry name" value="PROTEIN-LYSINE METHYLTRANSFERASE C42C1.13"/>
    <property type="match status" value="1"/>
</dbReference>
<proteinExistence type="predicted"/>
<evidence type="ECO:0000313" key="1">
    <source>
        <dbReference type="EMBL" id="TCP60783.1"/>
    </source>
</evidence>
<dbReference type="OrthoDB" id="9784229at2"/>
<dbReference type="GO" id="GO:0008168">
    <property type="term" value="F:methyltransferase activity"/>
    <property type="evidence" value="ECO:0007669"/>
    <property type="project" value="UniProtKB-KW"/>
</dbReference>
<protein>
    <submittedName>
        <fullName evidence="1">Lysine methyltransferase</fullName>
    </submittedName>
</protein>
<keyword evidence="1" id="KW-0808">Transferase</keyword>
<dbReference type="Proteomes" id="UP000294813">
    <property type="component" value="Unassembled WGS sequence"/>
</dbReference>
<dbReference type="RefSeq" id="WP_131920655.1">
    <property type="nucleotide sequence ID" value="NZ_JAOQNU010000040.1"/>
</dbReference>
<dbReference type="Pfam" id="PF10294">
    <property type="entry name" value="Methyltransf_16"/>
    <property type="match status" value="1"/>
</dbReference>
<reference evidence="1 2" key="1">
    <citation type="submission" date="2019-03" db="EMBL/GenBank/DDBJ databases">
        <title>Genomic Encyclopedia of Type Strains, Phase IV (KMG-IV): sequencing the most valuable type-strain genomes for metagenomic binning, comparative biology and taxonomic classification.</title>
        <authorList>
            <person name="Goeker M."/>
        </authorList>
    </citation>
    <scope>NUCLEOTIDE SEQUENCE [LARGE SCALE GENOMIC DNA]</scope>
    <source>
        <strain evidence="1 2">DSM 11170</strain>
    </source>
</reference>
<keyword evidence="2" id="KW-1185">Reference proteome</keyword>
<evidence type="ECO:0000313" key="2">
    <source>
        <dbReference type="Proteomes" id="UP000294813"/>
    </source>
</evidence>
<keyword evidence="1" id="KW-0489">Methyltransferase</keyword>
<organism evidence="1 2">
    <name type="scientific">Heliophilum fasciatum</name>
    <dbReference type="NCBI Taxonomy" id="35700"/>
    <lineage>
        <taxon>Bacteria</taxon>
        <taxon>Bacillati</taxon>
        <taxon>Bacillota</taxon>
        <taxon>Clostridia</taxon>
        <taxon>Eubacteriales</taxon>
        <taxon>Heliobacteriaceae</taxon>
        <taxon>Heliophilum</taxon>
    </lineage>
</organism>
<dbReference type="EMBL" id="SLXT01000034">
    <property type="protein sequence ID" value="TCP60783.1"/>
    <property type="molecule type" value="Genomic_DNA"/>
</dbReference>
<accession>A0A4R2RD97</accession>
<dbReference type="PANTHER" id="PTHR14614">
    <property type="entry name" value="HEPATOCELLULAR CARCINOMA-ASSOCIATED ANTIGEN"/>
    <property type="match status" value="1"/>
</dbReference>
<dbReference type="InterPro" id="IPR019410">
    <property type="entry name" value="Methyltransf_16"/>
</dbReference>
<dbReference type="AlphaFoldDB" id="A0A4R2RD97"/>